<dbReference type="PANTHER" id="PTHR32322">
    <property type="entry name" value="INNER MEMBRANE TRANSPORTER"/>
    <property type="match status" value="1"/>
</dbReference>
<feature type="transmembrane region" description="Helical" evidence="6">
    <location>
        <begin position="12"/>
        <end position="29"/>
    </location>
</feature>
<feature type="transmembrane region" description="Helical" evidence="6">
    <location>
        <begin position="163"/>
        <end position="184"/>
    </location>
</feature>
<evidence type="ECO:0000313" key="8">
    <source>
        <dbReference type="EMBL" id="WFR94417.1"/>
    </source>
</evidence>
<feature type="transmembrane region" description="Helical" evidence="6">
    <location>
        <begin position="49"/>
        <end position="66"/>
    </location>
</feature>
<dbReference type="EMBL" id="CP117255">
    <property type="protein sequence ID" value="WFR94417.1"/>
    <property type="molecule type" value="Genomic_DNA"/>
</dbReference>
<dbReference type="RefSeq" id="WP_111222474.1">
    <property type="nucleotide sequence ID" value="NZ_CP117255.1"/>
</dbReference>
<evidence type="ECO:0000313" key="9">
    <source>
        <dbReference type="Proteomes" id="UP000249499"/>
    </source>
</evidence>
<keyword evidence="9" id="KW-1185">Reference proteome</keyword>
<comment type="subcellular location">
    <subcellularLocation>
        <location evidence="1">Membrane</location>
        <topology evidence="1">Multi-pass membrane protein</topology>
    </subcellularLocation>
</comment>
<keyword evidence="4 6" id="KW-1133">Transmembrane helix</keyword>
<dbReference type="SUPFAM" id="SSF103481">
    <property type="entry name" value="Multidrug resistance efflux transporter EmrE"/>
    <property type="match status" value="2"/>
</dbReference>
<evidence type="ECO:0000256" key="3">
    <source>
        <dbReference type="ARBA" id="ARBA00022692"/>
    </source>
</evidence>
<accession>A0AAF1K2N1</accession>
<comment type="similarity">
    <text evidence="2">Belongs to the EamA transporter family.</text>
</comment>
<feature type="transmembrane region" description="Helical" evidence="6">
    <location>
        <begin position="191"/>
        <end position="213"/>
    </location>
</feature>
<evidence type="ECO:0000256" key="4">
    <source>
        <dbReference type="ARBA" id="ARBA00022989"/>
    </source>
</evidence>
<dbReference type="PANTHER" id="PTHR32322:SF2">
    <property type="entry name" value="EAMA DOMAIN-CONTAINING PROTEIN"/>
    <property type="match status" value="1"/>
</dbReference>
<name>A0AAF1K2N1_9HYPH</name>
<gene>
    <name evidence="8" type="ORF">PR017_11305</name>
</gene>
<organism evidence="8 9">
    <name type="scientific">Rhizobium tumorigenes</name>
    <dbReference type="NCBI Taxonomy" id="2041385"/>
    <lineage>
        <taxon>Bacteria</taxon>
        <taxon>Pseudomonadati</taxon>
        <taxon>Pseudomonadota</taxon>
        <taxon>Alphaproteobacteria</taxon>
        <taxon>Hyphomicrobiales</taxon>
        <taxon>Rhizobiaceae</taxon>
        <taxon>Rhizobium/Agrobacterium group</taxon>
        <taxon>Rhizobium</taxon>
    </lineage>
</organism>
<reference evidence="9" key="2">
    <citation type="journal article" date="2023" name="MicrobiologyOpen">
        <title>Genomics of the tumorigenes clade of the family Rhizobiaceae and description of Rhizobium rhododendri sp. nov.</title>
        <authorList>
            <person name="Kuzmanovic N."/>
            <person name="diCenzo G.C."/>
            <person name="Bunk B."/>
            <person name="Sproeer C."/>
            <person name="Fruehling A."/>
            <person name="Neumann-Schaal M."/>
            <person name="Overmann J."/>
            <person name="Smalla K."/>
        </authorList>
    </citation>
    <scope>NUCLEOTIDE SEQUENCE [LARGE SCALE GENOMIC DNA]</scope>
    <source>
        <strain evidence="9">1078</strain>
    </source>
</reference>
<sequence length="318" mass="33851">MADGKSIETASPLTPASAFAPFATVLIWSGNVIVTEAAFDVIAPGSIAFYRWLIALLVLLPFVAKAAWQQRAVAARHWLQLAVLGALGMVVYQSLAYEAAKTTTAVNMGVMLALMPLMSALLASLLAAERLSFNRLAGGAVSLAGLVYLTSHGHPATLLTGGFHLGDGLMLIAIAANSLYGVLLKRWTIPLSLWLQLFWQIAFATLMLVPVWLMGTISPITMANLPLILYAAIPTSLIAPLYWMTAIRRLGAARTALFINLLPVVVAILAWAILKEELHAYHAIGGALALAGVSIGLRQSKPSRVTAKAATDPVQHRS</sequence>
<feature type="transmembrane region" description="Helical" evidence="6">
    <location>
        <begin position="255"/>
        <end position="274"/>
    </location>
</feature>
<feature type="transmembrane region" description="Helical" evidence="6">
    <location>
        <begin position="280"/>
        <end position="297"/>
    </location>
</feature>
<dbReference type="Proteomes" id="UP000249499">
    <property type="component" value="Chromosome"/>
</dbReference>
<feature type="domain" description="EamA" evidence="7">
    <location>
        <begin position="165"/>
        <end position="294"/>
    </location>
</feature>
<feature type="transmembrane region" description="Helical" evidence="6">
    <location>
        <begin position="225"/>
        <end position="243"/>
    </location>
</feature>
<dbReference type="InterPro" id="IPR037185">
    <property type="entry name" value="EmrE-like"/>
</dbReference>
<dbReference type="KEGG" id="rtu:PR017_11305"/>
<evidence type="ECO:0000256" key="6">
    <source>
        <dbReference type="SAM" id="Phobius"/>
    </source>
</evidence>
<feature type="transmembrane region" description="Helical" evidence="6">
    <location>
        <begin position="108"/>
        <end position="126"/>
    </location>
</feature>
<dbReference type="AlphaFoldDB" id="A0AAF1K2N1"/>
<keyword evidence="3 6" id="KW-0812">Transmembrane</keyword>
<evidence type="ECO:0000259" key="7">
    <source>
        <dbReference type="Pfam" id="PF00892"/>
    </source>
</evidence>
<evidence type="ECO:0000256" key="1">
    <source>
        <dbReference type="ARBA" id="ARBA00004141"/>
    </source>
</evidence>
<protein>
    <submittedName>
        <fullName evidence="8">DMT family transporter</fullName>
    </submittedName>
</protein>
<feature type="transmembrane region" description="Helical" evidence="6">
    <location>
        <begin position="133"/>
        <end position="151"/>
    </location>
</feature>
<dbReference type="GO" id="GO:0016020">
    <property type="term" value="C:membrane"/>
    <property type="evidence" value="ECO:0007669"/>
    <property type="project" value="UniProtKB-SubCell"/>
</dbReference>
<feature type="domain" description="EamA" evidence="7">
    <location>
        <begin position="22"/>
        <end position="149"/>
    </location>
</feature>
<keyword evidence="5 6" id="KW-0472">Membrane</keyword>
<evidence type="ECO:0000256" key="5">
    <source>
        <dbReference type="ARBA" id="ARBA00023136"/>
    </source>
</evidence>
<feature type="transmembrane region" description="Helical" evidence="6">
    <location>
        <begin position="78"/>
        <end position="96"/>
    </location>
</feature>
<proteinExistence type="inferred from homology"/>
<evidence type="ECO:0000256" key="2">
    <source>
        <dbReference type="ARBA" id="ARBA00007362"/>
    </source>
</evidence>
<reference evidence="8 9" key="1">
    <citation type="journal article" date="2018" name="Sci. Rep.">
        <title>Rhizobium tumorigenes sp. nov., a novel plant tumorigenic bacterium isolated from cane gall tumors on thornless blackberry.</title>
        <authorList>
            <person name="Kuzmanovi N."/>
            <person name="Smalla K."/>
            <person name="Gronow S."/>
            <person name="PuBawska J."/>
        </authorList>
    </citation>
    <scope>NUCLEOTIDE SEQUENCE [LARGE SCALE GENOMIC DNA]</scope>
    <source>
        <strain evidence="8 9">1078</strain>
    </source>
</reference>
<dbReference type="InterPro" id="IPR050638">
    <property type="entry name" value="AA-Vitamin_Transporters"/>
</dbReference>
<dbReference type="Pfam" id="PF00892">
    <property type="entry name" value="EamA"/>
    <property type="match status" value="2"/>
</dbReference>
<dbReference type="InterPro" id="IPR000620">
    <property type="entry name" value="EamA_dom"/>
</dbReference>